<keyword evidence="18" id="KW-1185">Reference proteome</keyword>
<evidence type="ECO:0000313" key="18">
    <source>
        <dbReference type="Proteomes" id="UP001151516"/>
    </source>
</evidence>
<keyword evidence="8" id="KW-0732">Signal</keyword>
<evidence type="ECO:0000256" key="13">
    <source>
        <dbReference type="ARBA" id="ARBA00023136"/>
    </source>
</evidence>
<evidence type="ECO:0000259" key="16">
    <source>
        <dbReference type="PROSITE" id="PS50089"/>
    </source>
</evidence>
<feature type="transmembrane region" description="Helical" evidence="15">
    <location>
        <begin position="300"/>
        <end position="322"/>
    </location>
</feature>
<evidence type="ECO:0000256" key="15">
    <source>
        <dbReference type="SAM" id="Phobius"/>
    </source>
</evidence>
<feature type="transmembrane region" description="Helical" evidence="15">
    <location>
        <begin position="231"/>
        <end position="248"/>
    </location>
</feature>
<keyword evidence="7" id="KW-0479">Metal-binding</keyword>
<protein>
    <recommendedName>
        <fullName evidence="4">RING-type E3 ubiquitin transferase</fullName>
        <ecNumber evidence="4">2.3.2.27</ecNumber>
    </recommendedName>
</protein>
<evidence type="ECO:0000256" key="11">
    <source>
        <dbReference type="ARBA" id="ARBA00022833"/>
    </source>
</evidence>
<keyword evidence="13 15" id="KW-0472">Membrane</keyword>
<keyword evidence="11" id="KW-0862">Zinc</keyword>
<comment type="subcellular location">
    <subcellularLocation>
        <location evidence="2">Endomembrane system</location>
        <topology evidence="2">Multi-pass membrane protein</topology>
    </subcellularLocation>
</comment>
<evidence type="ECO:0000256" key="6">
    <source>
        <dbReference type="ARBA" id="ARBA00022692"/>
    </source>
</evidence>
<dbReference type="GO" id="GO:0043161">
    <property type="term" value="P:proteasome-mediated ubiquitin-dependent protein catabolic process"/>
    <property type="evidence" value="ECO:0007669"/>
    <property type="project" value="TreeGrafter"/>
</dbReference>
<dbReference type="InterPro" id="IPR013083">
    <property type="entry name" value="Znf_RING/FYVE/PHD"/>
</dbReference>
<keyword evidence="5" id="KW-0808">Transferase</keyword>
<evidence type="ECO:0000256" key="5">
    <source>
        <dbReference type="ARBA" id="ARBA00022679"/>
    </source>
</evidence>
<dbReference type="PANTHER" id="PTHR22763:SF162">
    <property type="entry name" value="TRANSMEMBRANE E3 UBIQUITIN-PROTEIN LIGASE 1"/>
    <property type="match status" value="1"/>
</dbReference>
<dbReference type="GO" id="GO:0061630">
    <property type="term" value="F:ubiquitin protein ligase activity"/>
    <property type="evidence" value="ECO:0007669"/>
    <property type="project" value="UniProtKB-EC"/>
</dbReference>
<comment type="pathway">
    <text evidence="3">Protein modification; protein ubiquitination.</text>
</comment>
<comment type="catalytic activity">
    <reaction evidence="1">
        <text>S-ubiquitinyl-[E2 ubiquitin-conjugating enzyme]-L-cysteine + [acceptor protein]-L-lysine = [E2 ubiquitin-conjugating enzyme]-L-cysteine + N(6)-ubiquitinyl-[acceptor protein]-L-lysine.</text>
        <dbReference type="EC" id="2.3.2.27"/>
    </reaction>
</comment>
<keyword evidence="10" id="KW-0833">Ubl conjugation pathway</keyword>
<accession>A0A9W8GFF9</accession>
<feature type="transmembrane region" description="Helical" evidence="15">
    <location>
        <begin position="328"/>
        <end position="344"/>
    </location>
</feature>
<feature type="domain" description="RING-type" evidence="16">
    <location>
        <begin position="457"/>
        <end position="505"/>
    </location>
</feature>
<dbReference type="InterPro" id="IPR021319">
    <property type="entry name" value="DUF2921"/>
</dbReference>
<keyword evidence="12 15" id="KW-1133">Transmembrane helix</keyword>
<evidence type="ECO:0000256" key="10">
    <source>
        <dbReference type="ARBA" id="ARBA00022786"/>
    </source>
</evidence>
<keyword evidence="9 14" id="KW-0863">Zinc-finger</keyword>
<evidence type="ECO:0000256" key="4">
    <source>
        <dbReference type="ARBA" id="ARBA00012483"/>
    </source>
</evidence>
<name>A0A9W8GFF9_9FUNG</name>
<sequence length="511" mass="55631">MRDVTGTYHGEWVADHNTQVTPFWNGTLPSGYSRPEDGSTGRLKLVLSSESTSHRLAEVLRGTVSLQSDGFSTLLEVEGLYWSDSGVAVLHGAPEVSAQSAVDVVGAVPSEGLFATAKAALGEAYTRLLPQRKQAEDVGRDCEYHVYVQFRPGRKALVARAVMFAPACSVSVATPAGRTIVGLHAKTYLLMVLRYAAVAALGMVALLLLLERQMRHTPTPASLARVSYHTLTMQAIVDSHIFVLHAIACTAVGSLAFLVSGAVAFVVFSALLVLVMRYISAVWRSQQPSAVDPDDCRRCLVRMYVTAYVALVVGVVATYAYLDSQRPLPAAVLATLMAVAHGYWVPQIWRNAKRNTSGGLRWDYVAGTTAVRLFFPLYAFAYPNNIAYVSPAPLVWGLVAFSLAQAAVLMMQDLLGPRFFVPKLLRPLAHDYHPPVSLPSEEDLERNSLSSDAAAVCAVCIQPVDSALEGEHLTPSHMLTPCAHMYHTECLQRWMDIKLECPVCRARLPPP</sequence>
<dbReference type="PANTHER" id="PTHR22763">
    <property type="entry name" value="RING ZINC FINGER PROTEIN"/>
    <property type="match status" value="1"/>
</dbReference>
<dbReference type="GO" id="GO:0012505">
    <property type="term" value="C:endomembrane system"/>
    <property type="evidence" value="ECO:0007669"/>
    <property type="project" value="UniProtKB-SubCell"/>
</dbReference>
<feature type="transmembrane region" description="Helical" evidence="15">
    <location>
        <begin position="188"/>
        <end position="210"/>
    </location>
</feature>
<comment type="caution">
    <text evidence="17">The sequence shown here is derived from an EMBL/GenBank/DDBJ whole genome shotgun (WGS) entry which is preliminary data.</text>
</comment>
<dbReference type="AlphaFoldDB" id="A0A9W8GFF9"/>
<organism evidence="17 18">
    <name type="scientific">Coemansia spiralis</name>
    <dbReference type="NCBI Taxonomy" id="417178"/>
    <lineage>
        <taxon>Eukaryota</taxon>
        <taxon>Fungi</taxon>
        <taxon>Fungi incertae sedis</taxon>
        <taxon>Zoopagomycota</taxon>
        <taxon>Kickxellomycotina</taxon>
        <taxon>Kickxellomycetes</taxon>
        <taxon>Kickxellales</taxon>
        <taxon>Kickxellaceae</taxon>
        <taxon>Coemansia</taxon>
    </lineage>
</organism>
<dbReference type="Pfam" id="PF11145">
    <property type="entry name" value="DUF2921"/>
    <property type="match status" value="1"/>
</dbReference>
<evidence type="ECO:0000256" key="3">
    <source>
        <dbReference type="ARBA" id="ARBA00004906"/>
    </source>
</evidence>
<dbReference type="EC" id="2.3.2.27" evidence="4"/>
<keyword evidence="6 15" id="KW-0812">Transmembrane</keyword>
<gene>
    <name evidence="17" type="ORF">IWW39_004972</name>
</gene>
<dbReference type="InterPro" id="IPR050731">
    <property type="entry name" value="HRD1_E3_ubiq-ligases"/>
</dbReference>
<evidence type="ECO:0000256" key="8">
    <source>
        <dbReference type="ARBA" id="ARBA00022729"/>
    </source>
</evidence>
<dbReference type="EMBL" id="JANBTX010000217">
    <property type="protein sequence ID" value="KAJ2684342.1"/>
    <property type="molecule type" value="Genomic_DNA"/>
</dbReference>
<evidence type="ECO:0000256" key="1">
    <source>
        <dbReference type="ARBA" id="ARBA00000900"/>
    </source>
</evidence>
<evidence type="ECO:0000256" key="2">
    <source>
        <dbReference type="ARBA" id="ARBA00004127"/>
    </source>
</evidence>
<feature type="transmembrane region" description="Helical" evidence="15">
    <location>
        <begin position="157"/>
        <end position="176"/>
    </location>
</feature>
<proteinExistence type="predicted"/>
<dbReference type="GO" id="GO:0008270">
    <property type="term" value="F:zinc ion binding"/>
    <property type="evidence" value="ECO:0007669"/>
    <property type="project" value="UniProtKB-KW"/>
</dbReference>
<reference evidence="17" key="1">
    <citation type="submission" date="2022-07" db="EMBL/GenBank/DDBJ databases">
        <title>Phylogenomic reconstructions and comparative analyses of Kickxellomycotina fungi.</title>
        <authorList>
            <person name="Reynolds N.K."/>
            <person name="Stajich J.E."/>
            <person name="Barry K."/>
            <person name="Grigoriev I.V."/>
            <person name="Crous P."/>
            <person name="Smith M.E."/>
        </authorList>
    </citation>
    <scope>NUCLEOTIDE SEQUENCE</scope>
    <source>
        <strain evidence="17">CBS 109367</strain>
    </source>
</reference>
<dbReference type="GO" id="GO:0044695">
    <property type="term" value="C:Dsc E3 ubiquitin ligase complex"/>
    <property type="evidence" value="ECO:0007669"/>
    <property type="project" value="TreeGrafter"/>
</dbReference>
<evidence type="ECO:0000256" key="9">
    <source>
        <dbReference type="ARBA" id="ARBA00022771"/>
    </source>
</evidence>
<evidence type="ECO:0000313" key="17">
    <source>
        <dbReference type="EMBL" id="KAJ2684342.1"/>
    </source>
</evidence>
<evidence type="ECO:0000256" key="12">
    <source>
        <dbReference type="ARBA" id="ARBA00022989"/>
    </source>
</evidence>
<feature type="transmembrane region" description="Helical" evidence="15">
    <location>
        <begin position="394"/>
        <end position="416"/>
    </location>
</feature>
<dbReference type="SUPFAM" id="SSF57850">
    <property type="entry name" value="RING/U-box"/>
    <property type="match status" value="1"/>
</dbReference>
<evidence type="ECO:0000256" key="14">
    <source>
        <dbReference type="PROSITE-ProRule" id="PRU00175"/>
    </source>
</evidence>
<dbReference type="SMART" id="SM00184">
    <property type="entry name" value="RING"/>
    <property type="match status" value="1"/>
</dbReference>
<evidence type="ECO:0000256" key="7">
    <source>
        <dbReference type="ARBA" id="ARBA00022723"/>
    </source>
</evidence>
<dbReference type="Pfam" id="PF13639">
    <property type="entry name" value="zf-RING_2"/>
    <property type="match status" value="1"/>
</dbReference>
<feature type="transmembrane region" description="Helical" evidence="15">
    <location>
        <begin position="254"/>
        <end position="279"/>
    </location>
</feature>
<dbReference type="Gene3D" id="3.30.40.10">
    <property type="entry name" value="Zinc/RING finger domain, C3HC4 (zinc finger)"/>
    <property type="match status" value="1"/>
</dbReference>
<dbReference type="Proteomes" id="UP001151516">
    <property type="component" value="Unassembled WGS sequence"/>
</dbReference>
<dbReference type="InterPro" id="IPR001841">
    <property type="entry name" value="Znf_RING"/>
</dbReference>
<dbReference type="PROSITE" id="PS50089">
    <property type="entry name" value="ZF_RING_2"/>
    <property type="match status" value="1"/>
</dbReference>
<dbReference type="OrthoDB" id="9984778at2759"/>